<evidence type="ECO:0000313" key="7">
    <source>
        <dbReference type="Proteomes" id="UP000240009"/>
    </source>
</evidence>
<evidence type="ECO:0000256" key="4">
    <source>
        <dbReference type="ARBA" id="ARBA00023163"/>
    </source>
</evidence>
<dbReference type="AlphaFoldDB" id="A0A2S8FMG1"/>
<dbReference type="RefSeq" id="WP_105352749.1">
    <property type="nucleotide sequence ID" value="NZ_PUIA01000035.1"/>
</dbReference>
<comment type="caution">
    <text evidence="6">The sequence shown here is derived from an EMBL/GenBank/DDBJ whole genome shotgun (WGS) entry which is preliminary data.</text>
</comment>
<gene>
    <name evidence="6" type="ORF">C5Y96_10160</name>
</gene>
<proteinExistence type="inferred from homology"/>
<protein>
    <submittedName>
        <fullName evidence="6">RNA polymerase subunit sigma-70</fullName>
    </submittedName>
</protein>
<keyword evidence="4" id="KW-0804">Transcription</keyword>
<dbReference type="PANTHER" id="PTHR43133">
    <property type="entry name" value="RNA POLYMERASE ECF-TYPE SIGMA FACTO"/>
    <property type="match status" value="1"/>
</dbReference>
<comment type="similarity">
    <text evidence="1">Belongs to the sigma-70 factor family. ECF subfamily.</text>
</comment>
<dbReference type="SUPFAM" id="SSF88659">
    <property type="entry name" value="Sigma3 and sigma4 domains of RNA polymerase sigma factors"/>
    <property type="match status" value="1"/>
</dbReference>
<dbReference type="GO" id="GO:0016987">
    <property type="term" value="F:sigma factor activity"/>
    <property type="evidence" value="ECO:0007669"/>
    <property type="project" value="UniProtKB-KW"/>
</dbReference>
<dbReference type="OrthoDB" id="6383365at2"/>
<evidence type="ECO:0000256" key="1">
    <source>
        <dbReference type="ARBA" id="ARBA00010641"/>
    </source>
</evidence>
<dbReference type="SUPFAM" id="SSF88946">
    <property type="entry name" value="Sigma2 domain of RNA polymerase sigma factors"/>
    <property type="match status" value="1"/>
</dbReference>
<sequence length="183" mass="20402">MESTSPTSPQASGISPEFAQHLIASQSALYAFIASLMGGVSEANDVLQETNLKLCNKASEYDPAQPFLRWAYVFARFEVMAWRKKQSRSRIVLDDELVALIASDWDGTAGDSTQQITALEGCLDKLPQQQRDLLDARYGRGEAVQDIAARQCRTENAMSALFYRVRKTLADCIELALRQEAYE</sequence>
<feature type="domain" description="RNA polymerase sigma-70 region 2" evidence="5">
    <location>
        <begin position="26"/>
        <end position="88"/>
    </location>
</feature>
<dbReference type="PANTHER" id="PTHR43133:SF51">
    <property type="entry name" value="RNA POLYMERASE SIGMA FACTOR"/>
    <property type="match status" value="1"/>
</dbReference>
<dbReference type="Pfam" id="PF04542">
    <property type="entry name" value="Sigma70_r2"/>
    <property type="match status" value="1"/>
</dbReference>
<dbReference type="GO" id="GO:0006352">
    <property type="term" value="P:DNA-templated transcription initiation"/>
    <property type="evidence" value="ECO:0007669"/>
    <property type="project" value="InterPro"/>
</dbReference>
<keyword evidence="2" id="KW-0805">Transcription regulation</keyword>
<dbReference type="InterPro" id="IPR013325">
    <property type="entry name" value="RNA_pol_sigma_r2"/>
</dbReference>
<name>A0A2S8FMG1_9BACT</name>
<dbReference type="NCBIfam" id="TIGR02937">
    <property type="entry name" value="sigma70-ECF"/>
    <property type="match status" value="1"/>
</dbReference>
<evidence type="ECO:0000256" key="3">
    <source>
        <dbReference type="ARBA" id="ARBA00023082"/>
    </source>
</evidence>
<dbReference type="Proteomes" id="UP000240009">
    <property type="component" value="Unassembled WGS sequence"/>
</dbReference>
<dbReference type="InterPro" id="IPR014284">
    <property type="entry name" value="RNA_pol_sigma-70_dom"/>
</dbReference>
<evidence type="ECO:0000259" key="5">
    <source>
        <dbReference type="Pfam" id="PF04542"/>
    </source>
</evidence>
<reference evidence="6 7" key="1">
    <citation type="submission" date="2018-02" db="EMBL/GenBank/DDBJ databases">
        <title>Comparative genomes isolates from brazilian mangrove.</title>
        <authorList>
            <person name="Araujo J.E."/>
            <person name="Taketani R.G."/>
            <person name="Silva M.C.P."/>
            <person name="Loureco M.V."/>
            <person name="Andreote F.D."/>
        </authorList>
    </citation>
    <scope>NUCLEOTIDE SEQUENCE [LARGE SCALE GENOMIC DNA]</scope>
    <source>
        <strain evidence="6 7">HEX-2 MGV</strain>
    </source>
</reference>
<organism evidence="6 7">
    <name type="scientific">Blastopirellula marina</name>
    <dbReference type="NCBI Taxonomy" id="124"/>
    <lineage>
        <taxon>Bacteria</taxon>
        <taxon>Pseudomonadati</taxon>
        <taxon>Planctomycetota</taxon>
        <taxon>Planctomycetia</taxon>
        <taxon>Pirellulales</taxon>
        <taxon>Pirellulaceae</taxon>
        <taxon>Blastopirellula</taxon>
    </lineage>
</organism>
<dbReference type="Gene3D" id="1.10.10.10">
    <property type="entry name" value="Winged helix-like DNA-binding domain superfamily/Winged helix DNA-binding domain"/>
    <property type="match status" value="1"/>
</dbReference>
<dbReference type="EMBL" id="PUIA01000035">
    <property type="protein sequence ID" value="PQO33210.1"/>
    <property type="molecule type" value="Genomic_DNA"/>
</dbReference>
<evidence type="ECO:0000313" key="6">
    <source>
        <dbReference type="EMBL" id="PQO33210.1"/>
    </source>
</evidence>
<dbReference type="InterPro" id="IPR014331">
    <property type="entry name" value="RNA_pol_sigma70_ECF_RHOBA"/>
</dbReference>
<accession>A0A2S8FMG1</accession>
<dbReference type="Gene3D" id="1.10.1740.10">
    <property type="match status" value="1"/>
</dbReference>
<keyword evidence="3" id="KW-0731">Sigma factor</keyword>
<dbReference type="InterPro" id="IPR013324">
    <property type="entry name" value="RNA_pol_sigma_r3/r4-like"/>
</dbReference>
<dbReference type="NCBIfam" id="TIGR02989">
    <property type="entry name" value="Sig-70_gvs1"/>
    <property type="match status" value="1"/>
</dbReference>
<dbReference type="InterPro" id="IPR007627">
    <property type="entry name" value="RNA_pol_sigma70_r2"/>
</dbReference>
<dbReference type="InterPro" id="IPR036388">
    <property type="entry name" value="WH-like_DNA-bd_sf"/>
</dbReference>
<evidence type="ECO:0000256" key="2">
    <source>
        <dbReference type="ARBA" id="ARBA00023015"/>
    </source>
</evidence>
<dbReference type="InterPro" id="IPR039425">
    <property type="entry name" value="RNA_pol_sigma-70-like"/>
</dbReference>